<dbReference type="EMBL" id="BAABCK010000021">
    <property type="protein sequence ID" value="GAA3723511.1"/>
    <property type="molecule type" value="Genomic_DNA"/>
</dbReference>
<dbReference type="Gene3D" id="3.40.50.1220">
    <property type="entry name" value="TPP-binding domain"/>
    <property type="match status" value="1"/>
</dbReference>
<dbReference type="EC" id="2.2.1.9" evidence="7"/>
<dbReference type="PANTHER" id="PTHR42916">
    <property type="entry name" value="2-SUCCINYL-5-ENOLPYRUVYL-6-HYDROXY-3-CYCLOHEXENE-1-CARBOXYLATE SYNTHASE"/>
    <property type="match status" value="1"/>
</dbReference>
<organism evidence="10 11">
    <name type="scientific">Salinicoccus jeotgali</name>
    <dbReference type="NCBI Taxonomy" id="381634"/>
    <lineage>
        <taxon>Bacteria</taxon>
        <taxon>Bacillati</taxon>
        <taxon>Bacillota</taxon>
        <taxon>Bacilli</taxon>
        <taxon>Bacillales</taxon>
        <taxon>Staphylococcaceae</taxon>
        <taxon>Salinicoccus</taxon>
    </lineage>
</organism>
<accession>A0ABP7ETK0</accession>
<gene>
    <name evidence="7 10" type="primary">menD</name>
    <name evidence="10" type="ORF">GCM10022378_12050</name>
</gene>
<evidence type="ECO:0000256" key="3">
    <source>
        <dbReference type="ARBA" id="ARBA00022723"/>
    </source>
</evidence>
<dbReference type="Proteomes" id="UP001500920">
    <property type="component" value="Unassembled WGS sequence"/>
</dbReference>
<keyword evidence="11" id="KW-1185">Reference proteome</keyword>
<dbReference type="SUPFAM" id="SSF52518">
    <property type="entry name" value="Thiamin diphosphate-binding fold (THDP-binding)"/>
    <property type="match status" value="2"/>
</dbReference>
<comment type="caution">
    <text evidence="10">The sequence shown here is derived from an EMBL/GenBank/DDBJ whole genome shotgun (WGS) entry which is preliminary data.</text>
</comment>
<evidence type="ECO:0000256" key="7">
    <source>
        <dbReference type="HAMAP-Rule" id="MF_01659"/>
    </source>
</evidence>
<evidence type="ECO:0000256" key="4">
    <source>
        <dbReference type="ARBA" id="ARBA00022842"/>
    </source>
</evidence>
<comment type="cofactor">
    <cofactor evidence="7">
        <name>thiamine diphosphate</name>
        <dbReference type="ChEBI" id="CHEBI:58937"/>
    </cofactor>
    <text evidence="7">Binds 1 thiamine pyrophosphate per subunit.</text>
</comment>
<evidence type="ECO:0000256" key="2">
    <source>
        <dbReference type="ARBA" id="ARBA00022679"/>
    </source>
</evidence>
<keyword evidence="2 7" id="KW-0808">Transferase</keyword>
<comment type="cofactor">
    <cofactor evidence="7">
        <name>Mg(2+)</name>
        <dbReference type="ChEBI" id="CHEBI:18420"/>
    </cofactor>
    <cofactor evidence="7">
        <name>Mn(2+)</name>
        <dbReference type="ChEBI" id="CHEBI:29035"/>
    </cofactor>
</comment>
<evidence type="ECO:0000256" key="6">
    <source>
        <dbReference type="ARBA" id="ARBA00023211"/>
    </source>
</evidence>
<dbReference type="PANTHER" id="PTHR42916:SF1">
    <property type="entry name" value="PROTEIN PHYLLO, CHLOROPLASTIC"/>
    <property type="match status" value="1"/>
</dbReference>
<comment type="similarity">
    <text evidence="7">Belongs to the TPP enzyme family. MenD subfamily.</text>
</comment>
<dbReference type="InterPro" id="IPR012001">
    <property type="entry name" value="Thiamin_PyroP_enz_TPP-bd_dom"/>
</dbReference>
<keyword evidence="1 7" id="KW-0474">Menaquinone biosynthesis</keyword>
<protein>
    <recommendedName>
        <fullName evidence="7">2-succinyl-5-enolpyruvyl-6-hydroxy-3-cyclohexene-1-carboxylate synthase</fullName>
        <shortName evidence="7">SEPHCHC synthase</shortName>
        <ecNumber evidence="7">2.2.1.9</ecNumber>
    </recommendedName>
    <alternativeName>
        <fullName evidence="7">Menaquinone biosynthesis protein MenD</fullName>
    </alternativeName>
</protein>
<evidence type="ECO:0000259" key="8">
    <source>
        <dbReference type="Pfam" id="PF02775"/>
    </source>
</evidence>
<dbReference type="InterPro" id="IPR011766">
    <property type="entry name" value="TPP_enzyme_TPP-bd"/>
</dbReference>
<dbReference type="CDD" id="cd07037">
    <property type="entry name" value="TPP_PYR_MenD"/>
    <property type="match status" value="1"/>
</dbReference>
<reference evidence="11" key="1">
    <citation type="journal article" date="2019" name="Int. J. Syst. Evol. Microbiol.">
        <title>The Global Catalogue of Microorganisms (GCM) 10K type strain sequencing project: providing services to taxonomists for standard genome sequencing and annotation.</title>
        <authorList>
            <consortium name="The Broad Institute Genomics Platform"/>
            <consortium name="The Broad Institute Genome Sequencing Center for Infectious Disease"/>
            <person name="Wu L."/>
            <person name="Ma J."/>
        </authorList>
    </citation>
    <scope>NUCLEOTIDE SEQUENCE [LARGE SCALE GENOMIC DNA]</scope>
    <source>
        <strain evidence="11">JCM 16981</strain>
    </source>
</reference>
<keyword evidence="3 7" id="KW-0479">Metal-binding</keyword>
<comment type="catalytic activity">
    <reaction evidence="7">
        <text>isochorismate + 2-oxoglutarate + H(+) = 5-enolpyruvoyl-6-hydroxy-2-succinyl-cyclohex-3-ene-1-carboxylate + CO2</text>
        <dbReference type="Rhea" id="RHEA:25593"/>
        <dbReference type="ChEBI" id="CHEBI:15378"/>
        <dbReference type="ChEBI" id="CHEBI:16526"/>
        <dbReference type="ChEBI" id="CHEBI:16810"/>
        <dbReference type="ChEBI" id="CHEBI:29780"/>
        <dbReference type="ChEBI" id="CHEBI:58818"/>
        <dbReference type="EC" id="2.2.1.9"/>
    </reaction>
</comment>
<feature type="domain" description="Thiamine pyrophosphate enzyme TPP-binding" evidence="8">
    <location>
        <begin position="418"/>
        <end position="516"/>
    </location>
</feature>
<dbReference type="InterPro" id="IPR029061">
    <property type="entry name" value="THDP-binding"/>
</dbReference>
<dbReference type="Pfam" id="PF02776">
    <property type="entry name" value="TPP_enzyme_N"/>
    <property type="match status" value="1"/>
</dbReference>
<comment type="function">
    <text evidence="7">Catalyzes the thiamine diphosphate-dependent decarboxylation of 2-oxoglutarate and the subsequent addition of the resulting succinic semialdehyde-thiamine pyrophosphate anion to isochorismate to yield 2-succinyl-5-enolpyruvyl-6-hydroxy-3-cyclohexene-1-carboxylate (SEPHCHC).</text>
</comment>
<evidence type="ECO:0000313" key="10">
    <source>
        <dbReference type="EMBL" id="GAA3723511.1"/>
    </source>
</evidence>
<evidence type="ECO:0000259" key="9">
    <source>
        <dbReference type="Pfam" id="PF02776"/>
    </source>
</evidence>
<evidence type="ECO:0000256" key="5">
    <source>
        <dbReference type="ARBA" id="ARBA00023052"/>
    </source>
</evidence>
<dbReference type="Pfam" id="PF02775">
    <property type="entry name" value="TPP_enzyme_C"/>
    <property type="match status" value="1"/>
</dbReference>
<keyword evidence="6 7" id="KW-0464">Manganese</keyword>
<dbReference type="CDD" id="cd02009">
    <property type="entry name" value="TPP_SHCHC_synthase"/>
    <property type="match status" value="1"/>
</dbReference>
<comment type="pathway">
    <text evidence="7">Quinol/quinone metabolism; menaquinone biosynthesis.</text>
</comment>
<keyword evidence="4 7" id="KW-0460">Magnesium</keyword>
<dbReference type="PIRSF" id="PIRSF004983">
    <property type="entry name" value="MenD"/>
    <property type="match status" value="1"/>
</dbReference>
<keyword evidence="5 7" id="KW-0786">Thiamine pyrophosphate</keyword>
<dbReference type="NCBIfam" id="TIGR00173">
    <property type="entry name" value="menD"/>
    <property type="match status" value="1"/>
</dbReference>
<feature type="domain" description="Thiamine pyrophosphate enzyme N-terminal TPP-binding" evidence="9">
    <location>
        <begin position="17"/>
        <end position="127"/>
    </location>
</feature>
<dbReference type="HAMAP" id="MF_01659">
    <property type="entry name" value="MenD"/>
    <property type="match status" value="1"/>
</dbReference>
<proteinExistence type="inferred from homology"/>
<evidence type="ECO:0000313" key="11">
    <source>
        <dbReference type="Proteomes" id="UP001500920"/>
    </source>
</evidence>
<dbReference type="InterPro" id="IPR004433">
    <property type="entry name" value="MenaQ_synth_MenD"/>
</dbReference>
<evidence type="ECO:0000256" key="1">
    <source>
        <dbReference type="ARBA" id="ARBA00022428"/>
    </source>
</evidence>
<name>A0ABP7ETK0_9STAP</name>
<comment type="subunit">
    <text evidence="7">Homodimer.</text>
</comment>
<comment type="pathway">
    <text evidence="7">Quinol/quinone metabolism; 1,4-dihydroxy-2-naphthoate biosynthesis; 1,4-dihydroxy-2-naphthoate from chorismate: step 2/7.</text>
</comment>
<dbReference type="Gene3D" id="3.40.50.970">
    <property type="match status" value="2"/>
</dbReference>
<sequence>MMTKDHKDNMTYQVFTLIDLLYAQGVSECVISPGSRSTPLAIGAEMHPGMKTHVHPDERSAAFFALGIAKYSSEPVALICTSGTAAANYTPAIAEAGLSHVPLVALTADRPHELRDVGAPQSISQEDMYRNYTKYYTELPIADGHLSSQNLLEAKVLQGAQYFFGANRGPIHINVPIREPLMPDLTRTDLFFRSRSEPPAQITGPVPSFTFKGSGIVFIGETIEDLEGLLPLMENKGLTVITDPRQHIRMKAATVTHHDLLFGSLSEEQKAWLDNEVDFIIRIGDPFTSKALNSFLSQTSIPQYLISEHQQLKTYPKTPERVFVGSIGHILRSMDFEGGSSTVKGWFAGVDAAIRDYIMTQMPDYKDEGRFMYEMLERLPEDRTLFVSSSMPIRDVERYDVGNRHKILANRGANGIDGVVSTALGMATKTPVTLIIGDIALYHDMNGLLISKLESIDINIIVFNNNGGGIFGFLPQKQEATHYERLFGTPISIDFSHAAAMYGFNYRLVEAAEAITEDDMSAAGRNIMEIRTDRDANVESHQQLRFKVQEMIQSYGT</sequence>